<sequence length="349" mass="39114">MTESLACGVHFVGSVPLSTSEEVFTTLSGALPGRLFSIPDGETRDRENYIGWECALFPVEAILALNGGKPLPEGHSGVFTQEDVKPSNYDKVAKESYRQFLLLREKGVIPPDVRFQVSIPAPYECIQGHVRPEFHAQLEPFYEKRIADAMQSIFSAIPAKDLAIQFDMPFMVSALEYERGRLLDDFWKPHFSPIRQGVLDRATKLCAQVPRNVPLGWHLCYGDLGHTHYVEPDNLGLVVDFANDLIQSMPKDVNLKWIHMPVPKDRDDLAYFEPLKRLVAGEETKVYLGLVHANDEEGTIKRLQAARSVVPVGTRREWGVATECGMGRTPREELGSILEISRKVTEGVV</sequence>
<dbReference type="Proteomes" id="UP001149165">
    <property type="component" value="Unassembled WGS sequence"/>
</dbReference>
<dbReference type="AlphaFoldDB" id="A0A9W9KP47"/>
<evidence type="ECO:0000313" key="1">
    <source>
        <dbReference type="EMBL" id="KAJ5114044.1"/>
    </source>
</evidence>
<name>A0A9W9KP47_9EURO</name>
<accession>A0A9W9KP47</accession>
<dbReference type="SUPFAM" id="SSF51726">
    <property type="entry name" value="UROD/MetE-like"/>
    <property type="match status" value="1"/>
</dbReference>
<comment type="caution">
    <text evidence="1">The sequence shown here is derived from an EMBL/GenBank/DDBJ whole genome shotgun (WGS) entry which is preliminary data.</text>
</comment>
<reference evidence="1" key="1">
    <citation type="submission" date="2022-11" db="EMBL/GenBank/DDBJ databases">
        <authorList>
            <person name="Petersen C."/>
        </authorList>
    </citation>
    <scope>NUCLEOTIDE SEQUENCE</scope>
    <source>
        <strain evidence="1">IBT 30069</strain>
    </source>
</reference>
<dbReference type="Gene3D" id="3.20.20.210">
    <property type="match status" value="1"/>
</dbReference>
<dbReference type="EMBL" id="JAPQKH010000002">
    <property type="protein sequence ID" value="KAJ5114044.1"/>
    <property type="molecule type" value="Genomic_DNA"/>
</dbReference>
<reference evidence="1" key="2">
    <citation type="journal article" date="2023" name="IMA Fungus">
        <title>Comparative genomic study of the Penicillium genus elucidates a diverse pangenome and 15 lateral gene transfer events.</title>
        <authorList>
            <person name="Petersen C."/>
            <person name="Sorensen T."/>
            <person name="Nielsen M.R."/>
            <person name="Sondergaard T.E."/>
            <person name="Sorensen J.L."/>
            <person name="Fitzpatrick D.A."/>
            <person name="Frisvad J.C."/>
            <person name="Nielsen K.L."/>
        </authorList>
    </citation>
    <scope>NUCLEOTIDE SEQUENCE</scope>
    <source>
        <strain evidence="1">IBT 30069</strain>
    </source>
</reference>
<keyword evidence="2" id="KW-1185">Reference proteome</keyword>
<protein>
    <submittedName>
        <fullName evidence="1">Uncharacterized protein</fullName>
    </submittedName>
</protein>
<evidence type="ECO:0000313" key="2">
    <source>
        <dbReference type="Proteomes" id="UP001149165"/>
    </source>
</evidence>
<organism evidence="1 2">
    <name type="scientific">Penicillium angulare</name>
    <dbReference type="NCBI Taxonomy" id="116970"/>
    <lineage>
        <taxon>Eukaryota</taxon>
        <taxon>Fungi</taxon>
        <taxon>Dikarya</taxon>
        <taxon>Ascomycota</taxon>
        <taxon>Pezizomycotina</taxon>
        <taxon>Eurotiomycetes</taxon>
        <taxon>Eurotiomycetidae</taxon>
        <taxon>Eurotiales</taxon>
        <taxon>Aspergillaceae</taxon>
        <taxon>Penicillium</taxon>
    </lineage>
</organism>
<dbReference type="InterPro" id="IPR038071">
    <property type="entry name" value="UROD/MetE-like_sf"/>
</dbReference>
<proteinExistence type="predicted"/>
<gene>
    <name evidence="1" type="ORF">N7456_002578</name>
</gene>
<dbReference type="OrthoDB" id="5422863at2759"/>